<evidence type="ECO:0000256" key="8">
    <source>
        <dbReference type="SAM" id="MobiDB-lite"/>
    </source>
</evidence>
<feature type="region of interest" description="Disordered" evidence="8">
    <location>
        <begin position="248"/>
        <end position="270"/>
    </location>
</feature>
<keyword evidence="5" id="KW-1003">Cell membrane</keyword>
<accession>A0A2Z7BWG6</accession>
<evidence type="ECO:0000256" key="3">
    <source>
        <dbReference type="ARBA" id="ARBA00010067"/>
    </source>
</evidence>
<reference evidence="9 10" key="1">
    <citation type="journal article" date="2015" name="Proc. Natl. Acad. Sci. U.S.A.">
        <title>The resurrection genome of Boea hygrometrica: A blueprint for survival of dehydration.</title>
        <authorList>
            <person name="Xiao L."/>
            <person name="Yang G."/>
            <person name="Zhang L."/>
            <person name="Yang X."/>
            <person name="Zhao S."/>
            <person name="Ji Z."/>
            <person name="Zhou Q."/>
            <person name="Hu M."/>
            <person name="Wang Y."/>
            <person name="Chen M."/>
            <person name="Xu Y."/>
            <person name="Jin H."/>
            <person name="Xiao X."/>
            <person name="Hu G."/>
            <person name="Bao F."/>
            <person name="Hu Y."/>
            <person name="Wan P."/>
            <person name="Li L."/>
            <person name="Deng X."/>
            <person name="Kuang T."/>
            <person name="Xiang C."/>
            <person name="Zhu J.K."/>
            <person name="Oliver M.J."/>
            <person name="He Y."/>
        </authorList>
    </citation>
    <scope>NUCLEOTIDE SEQUENCE [LARGE SCALE GENOMIC DNA]</scope>
    <source>
        <strain evidence="10">cv. XS01</strain>
    </source>
</reference>
<feature type="compositionally biased region" description="Low complexity" evidence="8">
    <location>
        <begin position="252"/>
        <end position="270"/>
    </location>
</feature>
<comment type="similarity">
    <text evidence="3">Belongs to the BIG GRAIN 1 (BG1) plant protein family.</text>
</comment>
<keyword evidence="6" id="KW-0472">Membrane</keyword>
<proteinExistence type="inferred from homology"/>
<dbReference type="PANTHER" id="PTHR33541">
    <property type="entry name" value="PROTEIN BIG GRAIN 1-LIKE A-RELATED"/>
    <property type="match status" value="1"/>
</dbReference>
<evidence type="ECO:0008006" key="11">
    <source>
        <dbReference type="Google" id="ProtNLM"/>
    </source>
</evidence>
<comment type="function">
    <text evidence="1">Involved in auxin transport. Regulator of the auxin signaling pathway.</text>
</comment>
<comment type="subcellular location">
    <subcellularLocation>
        <location evidence="2">Cell membrane</location>
    </subcellularLocation>
</comment>
<protein>
    <recommendedName>
        <fullName evidence="11">Protein BIG GRAIN 1-like E</fullName>
    </recommendedName>
</protein>
<evidence type="ECO:0000313" key="9">
    <source>
        <dbReference type="EMBL" id="KZV37998.1"/>
    </source>
</evidence>
<keyword evidence="10" id="KW-1185">Reference proteome</keyword>
<evidence type="ECO:0000256" key="6">
    <source>
        <dbReference type="ARBA" id="ARBA00023136"/>
    </source>
</evidence>
<name>A0A2Z7BWG6_9LAMI</name>
<sequence length="270" mass="30396">MSITELNKINNYSFRRRHDSGELDVFEAAQYFSGFQENPDDAIRFPHKSIREETQRPARMRLDSIMRNPVPSQNHAMQQKKIKEAKKNRQPSSPGGRLASFLNLLFNHTSSKKYKSKSIGSITDLKQATSVHGGRRVGRSSKIYSTNPNDTASAVDLKSMHSCSSSGFGTPPPPFSNTPTNQDDDFARFSYPKNCGNLKAKRLHDAFYFDKTRSDYFASSVAENLRIIDIKKPSVNWIDDGCPSEEKGFRKFSSADSDSSSDLFDLPTMT</sequence>
<gene>
    <name evidence="9" type="ORF">F511_23453</name>
</gene>
<dbReference type="InterPro" id="IPR039621">
    <property type="entry name" value="BG1-like"/>
</dbReference>
<evidence type="ECO:0000256" key="1">
    <source>
        <dbReference type="ARBA" id="ARBA00002281"/>
    </source>
</evidence>
<keyword evidence="7" id="KW-0927">Auxin signaling pathway</keyword>
<evidence type="ECO:0000256" key="7">
    <source>
        <dbReference type="ARBA" id="ARBA00023294"/>
    </source>
</evidence>
<dbReference type="GO" id="GO:0005886">
    <property type="term" value="C:plasma membrane"/>
    <property type="evidence" value="ECO:0007669"/>
    <property type="project" value="UniProtKB-SubCell"/>
</dbReference>
<dbReference type="Proteomes" id="UP000250235">
    <property type="component" value="Unassembled WGS sequence"/>
</dbReference>
<evidence type="ECO:0000256" key="5">
    <source>
        <dbReference type="ARBA" id="ARBA00022475"/>
    </source>
</evidence>
<feature type="region of interest" description="Disordered" evidence="8">
    <location>
        <begin position="162"/>
        <end position="183"/>
    </location>
</feature>
<evidence type="ECO:0000256" key="4">
    <source>
        <dbReference type="ARBA" id="ARBA00022448"/>
    </source>
</evidence>
<feature type="region of interest" description="Disordered" evidence="8">
    <location>
        <begin position="130"/>
        <end position="150"/>
    </location>
</feature>
<dbReference type="PANTHER" id="PTHR33541:SF11">
    <property type="entry name" value="PROTEIN BIG GRAIN 1-LIKE E"/>
    <property type="match status" value="1"/>
</dbReference>
<dbReference type="AlphaFoldDB" id="A0A2Z7BWG6"/>
<dbReference type="GO" id="GO:0009734">
    <property type="term" value="P:auxin-activated signaling pathway"/>
    <property type="evidence" value="ECO:0007669"/>
    <property type="project" value="UniProtKB-KW"/>
</dbReference>
<keyword evidence="4" id="KW-0813">Transport</keyword>
<evidence type="ECO:0000256" key="2">
    <source>
        <dbReference type="ARBA" id="ARBA00004236"/>
    </source>
</evidence>
<organism evidence="9 10">
    <name type="scientific">Dorcoceras hygrometricum</name>
    <dbReference type="NCBI Taxonomy" id="472368"/>
    <lineage>
        <taxon>Eukaryota</taxon>
        <taxon>Viridiplantae</taxon>
        <taxon>Streptophyta</taxon>
        <taxon>Embryophyta</taxon>
        <taxon>Tracheophyta</taxon>
        <taxon>Spermatophyta</taxon>
        <taxon>Magnoliopsida</taxon>
        <taxon>eudicotyledons</taxon>
        <taxon>Gunneridae</taxon>
        <taxon>Pentapetalae</taxon>
        <taxon>asterids</taxon>
        <taxon>lamiids</taxon>
        <taxon>Lamiales</taxon>
        <taxon>Gesneriaceae</taxon>
        <taxon>Didymocarpoideae</taxon>
        <taxon>Trichosporeae</taxon>
        <taxon>Loxocarpinae</taxon>
        <taxon>Dorcoceras</taxon>
    </lineage>
</organism>
<dbReference type="EMBL" id="KV002461">
    <property type="protein sequence ID" value="KZV37998.1"/>
    <property type="molecule type" value="Genomic_DNA"/>
</dbReference>
<dbReference type="OrthoDB" id="1871242at2759"/>
<evidence type="ECO:0000313" key="10">
    <source>
        <dbReference type="Proteomes" id="UP000250235"/>
    </source>
</evidence>
<feature type="region of interest" description="Disordered" evidence="8">
    <location>
        <begin position="71"/>
        <end position="96"/>
    </location>
</feature>